<name>A0A699WV34_TANCI</name>
<feature type="compositionally biased region" description="Basic residues" evidence="1">
    <location>
        <begin position="74"/>
        <end position="87"/>
    </location>
</feature>
<feature type="region of interest" description="Disordered" evidence="1">
    <location>
        <begin position="46"/>
        <end position="111"/>
    </location>
</feature>
<feature type="non-terminal residue" evidence="2">
    <location>
        <position position="111"/>
    </location>
</feature>
<feature type="compositionally biased region" description="Basic residues" evidence="1">
    <location>
        <begin position="95"/>
        <end position="111"/>
    </location>
</feature>
<evidence type="ECO:0000256" key="1">
    <source>
        <dbReference type="SAM" id="MobiDB-lite"/>
    </source>
</evidence>
<accession>A0A699WV34</accession>
<protein>
    <submittedName>
        <fullName evidence="2">Uncharacterized protein</fullName>
    </submittedName>
</protein>
<dbReference type="AlphaFoldDB" id="A0A699WV34"/>
<dbReference type="EMBL" id="BKCJ011772408">
    <property type="protein sequence ID" value="GFD51622.1"/>
    <property type="molecule type" value="Genomic_DNA"/>
</dbReference>
<organism evidence="2">
    <name type="scientific">Tanacetum cinerariifolium</name>
    <name type="common">Dalmatian daisy</name>
    <name type="synonym">Chrysanthemum cinerariifolium</name>
    <dbReference type="NCBI Taxonomy" id="118510"/>
    <lineage>
        <taxon>Eukaryota</taxon>
        <taxon>Viridiplantae</taxon>
        <taxon>Streptophyta</taxon>
        <taxon>Embryophyta</taxon>
        <taxon>Tracheophyta</taxon>
        <taxon>Spermatophyta</taxon>
        <taxon>Magnoliopsida</taxon>
        <taxon>eudicotyledons</taxon>
        <taxon>Gunneridae</taxon>
        <taxon>Pentapetalae</taxon>
        <taxon>asterids</taxon>
        <taxon>campanulids</taxon>
        <taxon>Asterales</taxon>
        <taxon>Asteraceae</taxon>
        <taxon>Asteroideae</taxon>
        <taxon>Anthemideae</taxon>
        <taxon>Anthemidinae</taxon>
        <taxon>Tanacetum</taxon>
    </lineage>
</organism>
<feature type="compositionally biased region" description="Basic residues" evidence="1">
    <location>
        <begin position="48"/>
        <end position="57"/>
    </location>
</feature>
<gene>
    <name evidence="2" type="ORF">Tci_923591</name>
</gene>
<feature type="non-terminal residue" evidence="2">
    <location>
        <position position="1"/>
    </location>
</feature>
<proteinExistence type="predicted"/>
<sequence length="111" mass="12626">GGLVRLGPVAGALDRAGGHLRPAAGGAGRRAVFLCHALGRAQTQRVRPAFRKARRPAARCPRPVPRVGLGQPRVLRREHRRAHHHRGPERLRQQRRERRDHHRGRQGRRDR</sequence>
<reference evidence="2" key="1">
    <citation type="journal article" date="2019" name="Sci. Rep.">
        <title>Draft genome of Tanacetum cinerariifolium, the natural source of mosquito coil.</title>
        <authorList>
            <person name="Yamashiro T."/>
            <person name="Shiraishi A."/>
            <person name="Satake H."/>
            <person name="Nakayama K."/>
        </authorList>
    </citation>
    <scope>NUCLEOTIDE SEQUENCE</scope>
</reference>
<comment type="caution">
    <text evidence="2">The sequence shown here is derived from an EMBL/GenBank/DDBJ whole genome shotgun (WGS) entry which is preliminary data.</text>
</comment>
<feature type="compositionally biased region" description="Low complexity" evidence="1">
    <location>
        <begin position="58"/>
        <end position="67"/>
    </location>
</feature>
<evidence type="ECO:0000313" key="2">
    <source>
        <dbReference type="EMBL" id="GFD51622.1"/>
    </source>
</evidence>